<evidence type="ECO:0000256" key="11">
    <source>
        <dbReference type="SAM" id="MobiDB-lite"/>
    </source>
</evidence>
<keyword evidence="5" id="KW-0274">FAD</keyword>
<dbReference type="SUPFAM" id="SSF56176">
    <property type="entry name" value="FAD-binding/transporter-associated domain-like"/>
    <property type="match status" value="1"/>
</dbReference>
<dbReference type="Pfam" id="PF01565">
    <property type="entry name" value="FAD_binding_4"/>
    <property type="match status" value="1"/>
</dbReference>
<feature type="domain" description="FAD-binding PCMH-type" evidence="12">
    <location>
        <begin position="232"/>
        <end position="414"/>
    </location>
</feature>
<dbReference type="GO" id="GO:0071949">
    <property type="term" value="F:FAD binding"/>
    <property type="evidence" value="ECO:0007669"/>
    <property type="project" value="InterPro"/>
</dbReference>
<dbReference type="FunFam" id="3.30.465.10:FF:000014">
    <property type="entry name" value="D-lactate dehydrogenase (Cytochrome), putative"/>
    <property type="match status" value="1"/>
</dbReference>
<dbReference type="InterPro" id="IPR016169">
    <property type="entry name" value="FAD-bd_PCMH_sub2"/>
</dbReference>
<accession>A0A5C3F8Z2</accession>
<feature type="region of interest" description="Disordered" evidence="11">
    <location>
        <begin position="104"/>
        <end position="124"/>
    </location>
</feature>
<dbReference type="GO" id="GO:0008720">
    <property type="term" value="F:D-lactate dehydrogenase (NAD+) activity"/>
    <property type="evidence" value="ECO:0007669"/>
    <property type="project" value="TreeGrafter"/>
</dbReference>
<comment type="similarity">
    <text evidence="3">Belongs to the FAD-binding oxidoreductase/transferase type 4 family.</text>
</comment>
<evidence type="ECO:0000256" key="1">
    <source>
        <dbReference type="ARBA" id="ARBA00001974"/>
    </source>
</evidence>
<dbReference type="InterPro" id="IPR036318">
    <property type="entry name" value="FAD-bd_PCMH-like_sf"/>
</dbReference>
<evidence type="ECO:0000256" key="2">
    <source>
        <dbReference type="ARBA" id="ARBA00004173"/>
    </source>
</evidence>
<evidence type="ECO:0000256" key="7">
    <source>
        <dbReference type="ARBA" id="ARBA00023002"/>
    </source>
</evidence>
<dbReference type="AlphaFoldDB" id="A0A5C3F8Z2"/>
<protein>
    <recommendedName>
        <fullName evidence="9">D-lactate dehydrogenase (cytochrome)</fullName>
        <ecNumber evidence="9">1.1.2.4</ecNumber>
    </recommendedName>
</protein>
<dbReference type="PANTHER" id="PTHR11748">
    <property type="entry name" value="D-LACTATE DEHYDROGENASE"/>
    <property type="match status" value="1"/>
</dbReference>
<keyword evidence="14" id="KW-1185">Reference proteome</keyword>
<dbReference type="InterPro" id="IPR016171">
    <property type="entry name" value="Vanillyl_alc_oxidase_C-sub2"/>
</dbReference>
<keyword evidence="4" id="KW-0285">Flavoprotein</keyword>
<dbReference type="InterPro" id="IPR006094">
    <property type="entry name" value="Oxid_FAD_bind_N"/>
</dbReference>
<dbReference type="InterPro" id="IPR004113">
    <property type="entry name" value="FAD-bd_oxidored_4_C"/>
</dbReference>
<name>A0A5C3F8Z2_9BASI</name>
<dbReference type="Gene3D" id="1.10.45.10">
    <property type="entry name" value="Vanillyl-alcohol Oxidase, Chain A, domain 4"/>
    <property type="match status" value="1"/>
</dbReference>
<dbReference type="InterPro" id="IPR016164">
    <property type="entry name" value="FAD-linked_Oxase-like_C"/>
</dbReference>
<sequence>MKPPSTLLSQAAGASSRRHLSHTPIAAAVTAAASSSSSAASPSCPASSSSSAASTFNGCLRPLPASQLASPSRCASISQPQTFSALLRSHPGPSRGATLILSNRSFSSSSSSKRPHAEQRGPRAATLAAAPPYGRIAAAIAALSIAANLYLLSNPSSPPSSARSNNAGAYLYANPTLKHEYGSAADFTRGIQDLKAYFAKETGGAWQDHVSQDDDELERKGYDENGHRVDSEGMRPSVVVWPRHTEDVVEIVKIANRYKMPLVPFSGGTSLEGHYTAPFAGISIDMSRMNKILAFHPEDGDIVVQSGIGWEAINSFLAAEGHSLFFPLDPGPGATIGGMIGTGCSGTNAVRYGTARGEHFLNMQVVLPNGEVIDTRGGRRARKSSAGFDLGRILVGAEGTLGIVTQATLKLQPRQPASGVACATFDNVEMATRAVNEILLRGVPVQCIELLDNEMMRAINASNLCGRSYDERDSLFFKLSGGQRAVEEAKAMITEASLKHGAKKESIEFEVDPKKADQIWQGRKEALWAVTARCQKDSERVWTTDVCVPISALPRLVRETQADLRSVGLTSSCVVGHAGDGNFHGLIPFDTADPESVKAATEAVRRMCLRAQDLDGSVSGEHGIGSGKVEFLERELGAGTIRLMKAVKLLLDPHNLMNPGKLYPE</sequence>
<feature type="compositionally biased region" description="Polar residues" evidence="11">
    <location>
        <begin position="1"/>
        <end position="13"/>
    </location>
</feature>
<dbReference type="GO" id="GO:1903457">
    <property type="term" value="P:lactate catabolic process"/>
    <property type="evidence" value="ECO:0007669"/>
    <property type="project" value="TreeGrafter"/>
</dbReference>
<evidence type="ECO:0000256" key="4">
    <source>
        <dbReference type="ARBA" id="ARBA00022630"/>
    </source>
</evidence>
<feature type="region of interest" description="Disordered" evidence="11">
    <location>
        <begin position="1"/>
        <end position="20"/>
    </location>
</feature>
<evidence type="ECO:0000256" key="9">
    <source>
        <dbReference type="ARBA" id="ARBA00038897"/>
    </source>
</evidence>
<keyword evidence="7" id="KW-0560">Oxidoreductase</keyword>
<comment type="catalytic activity">
    <reaction evidence="10">
        <text>(R)-lactate + 2 Fe(III)-[cytochrome c] = 2 Fe(II)-[cytochrome c] + pyruvate + 2 H(+)</text>
        <dbReference type="Rhea" id="RHEA:13521"/>
        <dbReference type="Rhea" id="RHEA-COMP:10350"/>
        <dbReference type="Rhea" id="RHEA-COMP:14399"/>
        <dbReference type="ChEBI" id="CHEBI:15361"/>
        <dbReference type="ChEBI" id="CHEBI:15378"/>
        <dbReference type="ChEBI" id="CHEBI:16004"/>
        <dbReference type="ChEBI" id="CHEBI:29033"/>
        <dbReference type="ChEBI" id="CHEBI:29034"/>
        <dbReference type="EC" id="1.1.2.4"/>
    </reaction>
</comment>
<evidence type="ECO:0000256" key="8">
    <source>
        <dbReference type="ARBA" id="ARBA00023128"/>
    </source>
</evidence>
<dbReference type="InterPro" id="IPR016166">
    <property type="entry name" value="FAD-bd_PCMH"/>
</dbReference>
<organism evidence="13 14">
    <name type="scientific">Pseudozyma flocculosa</name>
    <dbReference type="NCBI Taxonomy" id="84751"/>
    <lineage>
        <taxon>Eukaryota</taxon>
        <taxon>Fungi</taxon>
        <taxon>Dikarya</taxon>
        <taxon>Basidiomycota</taxon>
        <taxon>Ustilaginomycotina</taxon>
        <taxon>Ustilaginomycetes</taxon>
        <taxon>Ustilaginales</taxon>
        <taxon>Ustilaginaceae</taxon>
        <taxon>Pseudozyma</taxon>
    </lineage>
</organism>
<dbReference type="EC" id="1.1.2.4" evidence="9"/>
<evidence type="ECO:0000259" key="12">
    <source>
        <dbReference type="PROSITE" id="PS51387"/>
    </source>
</evidence>
<evidence type="ECO:0000313" key="14">
    <source>
        <dbReference type="Proteomes" id="UP000323386"/>
    </source>
</evidence>
<evidence type="ECO:0000256" key="3">
    <source>
        <dbReference type="ARBA" id="ARBA00008000"/>
    </source>
</evidence>
<proteinExistence type="inferred from homology"/>
<keyword evidence="8" id="KW-0496">Mitochondrion</keyword>
<dbReference type="FunFam" id="1.10.45.10:FF:000001">
    <property type="entry name" value="D-lactate dehydrogenase mitochondrial"/>
    <property type="match status" value="1"/>
</dbReference>
<dbReference type="EMBL" id="OOIP01000022">
    <property type="protein sequence ID" value="SPO40720.1"/>
    <property type="molecule type" value="Genomic_DNA"/>
</dbReference>
<dbReference type="PANTHER" id="PTHR11748:SF111">
    <property type="entry name" value="D-LACTATE DEHYDROGENASE, MITOCHONDRIAL-RELATED"/>
    <property type="match status" value="1"/>
</dbReference>
<evidence type="ECO:0000256" key="5">
    <source>
        <dbReference type="ARBA" id="ARBA00022827"/>
    </source>
</evidence>
<dbReference type="GO" id="GO:0004458">
    <property type="term" value="F:D-lactate dehydrogenase (cytochrome) activity"/>
    <property type="evidence" value="ECO:0007669"/>
    <property type="project" value="UniProtKB-EC"/>
</dbReference>
<dbReference type="Pfam" id="PF02913">
    <property type="entry name" value="FAD-oxidase_C"/>
    <property type="match status" value="1"/>
</dbReference>
<comment type="cofactor">
    <cofactor evidence="1">
        <name>FAD</name>
        <dbReference type="ChEBI" id="CHEBI:57692"/>
    </cofactor>
</comment>
<comment type="subcellular location">
    <subcellularLocation>
        <location evidence="2">Mitochondrion</location>
    </subcellularLocation>
</comment>
<evidence type="ECO:0000256" key="10">
    <source>
        <dbReference type="ARBA" id="ARBA00051436"/>
    </source>
</evidence>
<dbReference type="FunFam" id="3.30.70.2740:FF:000001">
    <property type="entry name" value="D-lactate dehydrogenase mitochondrial"/>
    <property type="match status" value="1"/>
</dbReference>
<keyword evidence="6" id="KW-0809">Transit peptide</keyword>
<dbReference type="PROSITE" id="PS51387">
    <property type="entry name" value="FAD_PCMH"/>
    <property type="match status" value="1"/>
</dbReference>
<dbReference type="GO" id="GO:0005739">
    <property type="term" value="C:mitochondrion"/>
    <property type="evidence" value="ECO:0007669"/>
    <property type="project" value="UniProtKB-SubCell"/>
</dbReference>
<dbReference type="SUPFAM" id="SSF55103">
    <property type="entry name" value="FAD-linked oxidases, C-terminal domain"/>
    <property type="match status" value="1"/>
</dbReference>
<dbReference type="Gene3D" id="3.30.70.2740">
    <property type="match status" value="1"/>
</dbReference>
<reference evidence="13 14" key="1">
    <citation type="submission" date="2018-03" db="EMBL/GenBank/DDBJ databases">
        <authorList>
            <person name="Guldener U."/>
        </authorList>
    </citation>
    <scope>NUCLEOTIDE SEQUENCE [LARGE SCALE GENOMIC DNA]</scope>
    <source>
        <strain evidence="13 14">DAOM196992</strain>
    </source>
</reference>
<dbReference type="Gene3D" id="3.30.465.10">
    <property type="match status" value="1"/>
</dbReference>
<evidence type="ECO:0000313" key="13">
    <source>
        <dbReference type="EMBL" id="SPO40720.1"/>
    </source>
</evidence>
<dbReference type="OrthoDB" id="7786253at2759"/>
<gene>
    <name evidence="13" type="ORF">PSFLO_06202</name>
</gene>
<dbReference type="Proteomes" id="UP000323386">
    <property type="component" value="Unassembled WGS sequence"/>
</dbReference>
<evidence type="ECO:0000256" key="6">
    <source>
        <dbReference type="ARBA" id="ARBA00022946"/>
    </source>
</evidence>